<dbReference type="AlphaFoldDB" id="D3KI27"/>
<evidence type="ECO:0000313" key="1">
    <source>
        <dbReference type="EMBL" id="KAE8305474.1"/>
    </source>
</evidence>
<gene>
    <name evidence="1" type="ORF">GL50803_004263</name>
</gene>
<dbReference type="OMA" id="RTHTPFR"/>
<dbReference type="Proteomes" id="UP000001548">
    <property type="component" value="Unassembled WGS sequence"/>
</dbReference>
<dbReference type="HOGENOM" id="CLU_273371_0_0_1"/>
<comment type="caution">
    <text evidence="1">The sequence shown here is derived from an EMBL/GenBank/DDBJ whole genome shotgun (WGS) entry which is preliminary data.</text>
</comment>
<sequence>MRLHLFHLSTWHYVLTVEYQGVWDSLPGTMHLCTVLQRDTVITQQGSVGAPAFTFATVYTERSVALVVSRLSVVYYDKALSKYISDLDITALDILALMLTSNDDYERVALESYKQIKLKRYRYAGPVLQNEYSTIVLHNIIHAQKSISYLLNRQLLPVSLATDIFKILKSVEASRIRDRLKSDFQKTSQILLRLSSYFSDMELLLISHEPYSSRLSDKDASFIIRTTNPYFSIVHVPRGLAQIATPTPAQLTSLLNAFSPSEQAKIVMESGCTLSVQILSNSTADALNQEYPHTLAYLMRHYFFLPTLVPLLLPFYNINRIFPVLTDPHLSYLHSQSPDSVDATIFSDEPATCTSPLSLKPSIYIELARRYDLRSPNDKSVWLTLEVSQPLSRVGYMYAPYVILSTAFSTHTLHPDDCKIIFDRVKTFEEQQTLYFCQGRLATEISSSGVVLSDIGMLKHTVLNPINKSMASSDMGAYSLADAVVPIFNQSPVDGSASAGYFSREEFSEVLSLFSNKVSALEQQLAVIHAVYEDLYLAITAGPPAHLTNDSNIFYCLSCEDSWRAYRLDCFKYWQGVAPCIDNGAAKALDSCRVLLETDTELCSYHPAKALSDKPVQLSKKDLRQYTATQVNPLPLCSLMKRPILIDKRWALQQQVILYVSGMEKRFALSTGQIYFSIRLHYPQLNLYIIRIETARILTCGQFIAALVLIEDINLSLSDYLNYLSDSIVFTHAPPASTLPSTSVYHCLFTFSLDGAFIGIQPLLLGGLGRYYRSDDADAFTVRTLGIPTRSQTKPASKVATASFDSTFPVYTGPLVASLYTRILSDVASLAVSVSSSVYICLHNLHLVLHLDVLTGEKTLMGCMQSLVHPYSTRFVVSSSASLPIFMDMKLQSILLPASASSLVGELLSDYTDTEVVDILQKDHTIDTGPAASIATYALEESDEIRTPGYCTDTSEGEVDSKRKGSPTNPQTKLDMRFSLLLSDNGRQFLRPRLFKPNRLSITYYSKKHGVSLIFDDTIMHFPHYPVAISRFHLKDTHLIAVIGQGRNKNYWGVTFTECTFGGSCSLVRQMVVDLGVPYICESHPVLNTTTSQAPPSSTGKISTASISCTGDSLIFTVPTKSLMPGNSGQMIPATRLVEVGFYTELRQVAEIAGVYRTHTPFRIVNYQIRPVEGCLGT</sequence>
<organism evidence="1 2">
    <name type="scientific">Giardia intestinalis (strain ATCC 50803 / WB clone C6)</name>
    <name type="common">Giardia lamblia</name>
    <dbReference type="NCBI Taxonomy" id="184922"/>
    <lineage>
        <taxon>Eukaryota</taxon>
        <taxon>Metamonada</taxon>
        <taxon>Diplomonadida</taxon>
        <taxon>Hexamitidae</taxon>
        <taxon>Giardiinae</taxon>
        <taxon>Giardia</taxon>
    </lineage>
</organism>
<protein>
    <submittedName>
        <fullName evidence="1">Uncharacterized protein</fullName>
    </submittedName>
</protein>
<name>D3KI27_GIAIC</name>
<dbReference type="VEuPathDB" id="GiardiaDB:GL50803_4263"/>
<accession>D3KI27</accession>
<reference evidence="1 2" key="1">
    <citation type="journal article" date="2007" name="Science">
        <title>Genomic minimalism in the early diverging intestinal parasite Giardia lamblia.</title>
        <authorList>
            <person name="Morrison H.G."/>
            <person name="McArthur A.G."/>
            <person name="Gillin F.D."/>
            <person name="Aley S.B."/>
            <person name="Adam R.D."/>
            <person name="Olsen G.J."/>
            <person name="Best A.A."/>
            <person name="Cande W.Z."/>
            <person name="Chen F."/>
            <person name="Cipriano M.J."/>
            <person name="Davids B.J."/>
            <person name="Dawson S.C."/>
            <person name="Elmendorf H.G."/>
            <person name="Hehl A.B."/>
            <person name="Holder M.E."/>
            <person name="Huse S.M."/>
            <person name="Kim U.U."/>
            <person name="Lasek-Nesselquist E."/>
            <person name="Manning G."/>
            <person name="Nigam A."/>
            <person name="Nixon J.E."/>
            <person name="Palm D."/>
            <person name="Passamaneck N.E."/>
            <person name="Prabhu A."/>
            <person name="Reich C.I."/>
            <person name="Reiner D.S."/>
            <person name="Samuelson J."/>
            <person name="Svard S.G."/>
            <person name="Sogin M.L."/>
        </authorList>
    </citation>
    <scope>NUCLEOTIDE SEQUENCE [LARGE SCALE GENOMIC DNA]</scope>
    <source>
        <strain evidence="1 2">WB C6</strain>
    </source>
</reference>
<dbReference type="EMBL" id="AACB03000001">
    <property type="protein sequence ID" value="KAE8305474.1"/>
    <property type="molecule type" value="Genomic_DNA"/>
</dbReference>
<evidence type="ECO:0000313" key="2">
    <source>
        <dbReference type="Proteomes" id="UP000001548"/>
    </source>
</evidence>
<proteinExistence type="predicted"/>
<keyword evidence="2" id="KW-1185">Reference proteome</keyword>